<dbReference type="PROSITE" id="PS50850">
    <property type="entry name" value="MFS"/>
    <property type="match status" value="1"/>
</dbReference>
<gene>
    <name evidence="11" type="ORF">MMF93_02360</name>
</gene>
<dbReference type="NCBIfam" id="TIGR00711">
    <property type="entry name" value="efflux_EmrB"/>
    <property type="match status" value="1"/>
</dbReference>
<dbReference type="InterPro" id="IPR011701">
    <property type="entry name" value="MFS"/>
</dbReference>
<name>A0ABY3XM08_9ACTN</name>
<feature type="transmembrane region" description="Helical" evidence="9">
    <location>
        <begin position="265"/>
        <end position="289"/>
    </location>
</feature>
<dbReference type="Proteomes" id="UP001202244">
    <property type="component" value="Chromosome"/>
</dbReference>
<feature type="transmembrane region" description="Helical" evidence="9">
    <location>
        <begin position="341"/>
        <end position="361"/>
    </location>
</feature>
<comment type="subcellular location">
    <subcellularLocation>
        <location evidence="1">Cell membrane</location>
        <topology evidence="1">Multi-pass membrane protein</topology>
    </subcellularLocation>
</comment>
<evidence type="ECO:0000256" key="7">
    <source>
        <dbReference type="ARBA" id="ARBA00023251"/>
    </source>
</evidence>
<dbReference type="Gene3D" id="1.20.1250.20">
    <property type="entry name" value="MFS general substrate transporter like domains"/>
    <property type="match status" value="1"/>
</dbReference>
<feature type="transmembrane region" description="Helical" evidence="9">
    <location>
        <begin position="480"/>
        <end position="500"/>
    </location>
</feature>
<dbReference type="SUPFAM" id="SSF103473">
    <property type="entry name" value="MFS general substrate transporter"/>
    <property type="match status" value="1"/>
</dbReference>
<evidence type="ECO:0000256" key="5">
    <source>
        <dbReference type="ARBA" id="ARBA00022989"/>
    </source>
</evidence>
<feature type="transmembrane region" description="Helical" evidence="9">
    <location>
        <begin position="373"/>
        <end position="393"/>
    </location>
</feature>
<evidence type="ECO:0000256" key="9">
    <source>
        <dbReference type="SAM" id="Phobius"/>
    </source>
</evidence>
<evidence type="ECO:0000256" key="6">
    <source>
        <dbReference type="ARBA" id="ARBA00023136"/>
    </source>
</evidence>
<feature type="transmembrane region" description="Helical" evidence="9">
    <location>
        <begin position="450"/>
        <end position="468"/>
    </location>
</feature>
<dbReference type="InterPro" id="IPR036259">
    <property type="entry name" value="MFS_trans_sf"/>
</dbReference>
<dbReference type="InterPro" id="IPR020846">
    <property type="entry name" value="MFS_dom"/>
</dbReference>
<evidence type="ECO:0000256" key="8">
    <source>
        <dbReference type="SAM" id="MobiDB-lite"/>
    </source>
</evidence>
<keyword evidence="3" id="KW-1003">Cell membrane</keyword>
<dbReference type="InterPro" id="IPR005829">
    <property type="entry name" value="Sugar_transporter_CS"/>
</dbReference>
<dbReference type="InterPro" id="IPR004638">
    <property type="entry name" value="EmrB-like"/>
</dbReference>
<evidence type="ECO:0000256" key="2">
    <source>
        <dbReference type="ARBA" id="ARBA00022448"/>
    </source>
</evidence>
<feature type="compositionally biased region" description="Low complexity" evidence="8">
    <location>
        <begin position="12"/>
        <end position="26"/>
    </location>
</feature>
<keyword evidence="12" id="KW-1185">Reference proteome</keyword>
<evidence type="ECO:0000256" key="4">
    <source>
        <dbReference type="ARBA" id="ARBA00022692"/>
    </source>
</evidence>
<keyword evidence="6 9" id="KW-0472">Membrane</keyword>
<organism evidence="11 12">
    <name type="scientific">Streptomyces tubbatahanensis</name>
    <dbReference type="NCBI Taxonomy" id="2923272"/>
    <lineage>
        <taxon>Bacteria</taxon>
        <taxon>Bacillati</taxon>
        <taxon>Actinomycetota</taxon>
        <taxon>Actinomycetes</taxon>
        <taxon>Kitasatosporales</taxon>
        <taxon>Streptomycetaceae</taxon>
        <taxon>Streptomyces</taxon>
    </lineage>
</organism>
<feature type="transmembrane region" description="Helical" evidence="9">
    <location>
        <begin position="144"/>
        <end position="166"/>
    </location>
</feature>
<feature type="transmembrane region" description="Helical" evidence="9">
    <location>
        <begin position="240"/>
        <end position="259"/>
    </location>
</feature>
<evidence type="ECO:0000256" key="3">
    <source>
        <dbReference type="ARBA" id="ARBA00022475"/>
    </source>
</evidence>
<keyword evidence="7" id="KW-0046">Antibiotic resistance</keyword>
<evidence type="ECO:0000313" key="12">
    <source>
        <dbReference type="Proteomes" id="UP001202244"/>
    </source>
</evidence>
<accession>A0ABY3XM08</accession>
<dbReference type="CDD" id="cd17321">
    <property type="entry name" value="MFS_MMR_MDR_like"/>
    <property type="match status" value="1"/>
</dbReference>
<keyword evidence="5 9" id="KW-1133">Transmembrane helix</keyword>
<dbReference type="Gene3D" id="1.20.1720.10">
    <property type="entry name" value="Multidrug resistance protein D"/>
    <property type="match status" value="1"/>
</dbReference>
<dbReference type="PANTHER" id="PTHR42718">
    <property type="entry name" value="MAJOR FACILITATOR SUPERFAMILY MULTIDRUG TRANSPORTER MFSC"/>
    <property type="match status" value="1"/>
</dbReference>
<feature type="transmembrane region" description="Helical" evidence="9">
    <location>
        <begin position="206"/>
        <end position="228"/>
    </location>
</feature>
<feature type="transmembrane region" description="Helical" evidence="9">
    <location>
        <begin position="178"/>
        <end position="200"/>
    </location>
</feature>
<dbReference type="PROSITE" id="PS00216">
    <property type="entry name" value="SUGAR_TRANSPORT_1"/>
    <property type="match status" value="1"/>
</dbReference>
<evidence type="ECO:0000313" key="11">
    <source>
        <dbReference type="EMBL" id="UNS95439.1"/>
    </source>
</evidence>
<dbReference type="RefSeq" id="WP_242749111.1">
    <property type="nucleotide sequence ID" value="NZ_CP093846.1"/>
</dbReference>
<feature type="transmembrane region" description="Helical" evidence="9">
    <location>
        <begin position="87"/>
        <end position="107"/>
    </location>
</feature>
<keyword evidence="4 9" id="KW-0812">Transmembrane</keyword>
<feature type="domain" description="Major facilitator superfamily (MFS) profile" evidence="10">
    <location>
        <begin position="53"/>
        <end position="505"/>
    </location>
</feature>
<feature type="region of interest" description="Disordered" evidence="8">
    <location>
        <begin position="1"/>
        <end position="43"/>
    </location>
</feature>
<protein>
    <submittedName>
        <fullName evidence="11">DHA2 family efflux MFS transporter permease subunit</fullName>
    </submittedName>
</protein>
<evidence type="ECO:0000259" key="10">
    <source>
        <dbReference type="PROSITE" id="PS50850"/>
    </source>
</evidence>
<feature type="transmembrane region" description="Helical" evidence="9">
    <location>
        <begin position="119"/>
        <end position="138"/>
    </location>
</feature>
<sequence length="513" mass="50662">MATMSPTPSPSVPGAGDAPGAVVGAGTRHGPGRATGLGTVPRPGPPASRAWAVVLASSIGQFLVVLDVSVVNVALPSMREGLALSGTALQWVVNAYALTFAGFLLLGGRAADLFGRKPVYLAGLGLFTAASLVGGLAQNAEMLVAARAAQGIGAAVLAPVTLSLLTSTFPEGPARTRAIATWTAVGTAGGAAGGLVGGVLTDLLSWRWVLLVNAPVGVLVVAVVVFGLRERGERAGRRGLDLPGAALVTAGVAALAYGVGQTESYSWAAADVVAPLVAGLLALTAFVAVEARSAAPLVPLRLVRLRAVAAGNVVTLVAMTGAFAMWYFLSLYMQNVLGYSAIRAGLCFLPHTAAVIVGSKAAPWLMHRFGTRLMVAAGGVVATAGFGCQGLVLTADGTFWGALLGPGVLMAGGIGLLMTPLTDAATTGAAAREAGVVAGLVNTSRQIGGALGLAVLGAVVAATASDGARPSPGALADGYAAAYLAAAALTALSVLLVGLLPRAAGPAHGVSGR</sequence>
<dbReference type="Pfam" id="PF07690">
    <property type="entry name" value="MFS_1"/>
    <property type="match status" value="1"/>
</dbReference>
<feature type="transmembrane region" description="Helical" evidence="9">
    <location>
        <begin position="399"/>
        <end position="418"/>
    </location>
</feature>
<dbReference type="EMBL" id="CP093846">
    <property type="protein sequence ID" value="UNS95439.1"/>
    <property type="molecule type" value="Genomic_DNA"/>
</dbReference>
<feature type="transmembrane region" description="Helical" evidence="9">
    <location>
        <begin position="309"/>
        <end position="329"/>
    </location>
</feature>
<proteinExistence type="predicted"/>
<dbReference type="PANTHER" id="PTHR42718:SF46">
    <property type="entry name" value="BLR6921 PROTEIN"/>
    <property type="match status" value="1"/>
</dbReference>
<keyword evidence="2" id="KW-0813">Transport</keyword>
<reference evidence="11 12" key="1">
    <citation type="journal article" date="2023" name="Microbiol. Spectr.">
        <title>Synergy between Genome Mining, Metabolomics, and Bioinformatics Uncovers Antibacterial Chlorinated Carbazole Alkaloids and Their Biosynthetic Gene Cluster from Streptomyces tubbatahanensis sp. nov., a Novel Actinomycete Isolated from Sulu Sea, Philippines.</title>
        <authorList>
            <person name="Tenebro C.P."/>
            <person name="Trono D.J.V.L."/>
            <person name="Balida L.A.P."/>
            <person name="Bayog L.K.A."/>
            <person name="Bruna J.R."/>
            <person name="Sabido E.M."/>
            <person name="Caspe D.P.C."/>
            <person name="de Los Santos E.L.C."/>
            <person name="Saludes J.P."/>
            <person name="Dalisay D.S."/>
        </authorList>
    </citation>
    <scope>NUCLEOTIDE SEQUENCE [LARGE SCALE GENOMIC DNA]</scope>
    <source>
        <strain evidence="11 12">DSD3025</strain>
    </source>
</reference>
<evidence type="ECO:0000256" key="1">
    <source>
        <dbReference type="ARBA" id="ARBA00004651"/>
    </source>
</evidence>
<feature type="transmembrane region" description="Helical" evidence="9">
    <location>
        <begin position="50"/>
        <end position="75"/>
    </location>
</feature>